<proteinExistence type="predicted"/>
<accession>A0AAJ1F8J0</accession>
<dbReference type="Proteomes" id="UP001200537">
    <property type="component" value="Unassembled WGS sequence"/>
</dbReference>
<evidence type="ECO:0000313" key="2">
    <source>
        <dbReference type="Proteomes" id="UP001200537"/>
    </source>
</evidence>
<evidence type="ECO:0000313" key="1">
    <source>
        <dbReference type="EMBL" id="MCG4618368.1"/>
    </source>
</evidence>
<organism evidence="1 2">
    <name type="scientific">Varibaculum cambriense</name>
    <dbReference type="NCBI Taxonomy" id="184870"/>
    <lineage>
        <taxon>Bacteria</taxon>
        <taxon>Bacillati</taxon>
        <taxon>Actinomycetota</taxon>
        <taxon>Actinomycetes</taxon>
        <taxon>Actinomycetales</taxon>
        <taxon>Actinomycetaceae</taxon>
        <taxon>Varibaculum</taxon>
    </lineage>
</organism>
<sequence length="232" mass="25859">MYILLGNDPEAIENTWCYIGKTENFVERLRDHDKKKPQWEKVVIIASLQRSFNEGHWGYLEARLVEIAKNAERCSMPDNRQTPRVRKLSEAQRASAESFLDNVKLILPILGVNVLRSPENTVQLDNAQIVSSPIFHLHKQKDGIDASMQLIDGEFFLLKESIVVASWETSKARSQATVNSYTASASRHQKLVSDGSIRIENKRGVVTRDIAFTSPSAAVAIALATSAIARAG</sequence>
<protein>
    <submittedName>
        <fullName evidence="1">GIY-YIG nuclease family protein</fullName>
    </submittedName>
</protein>
<gene>
    <name evidence="1" type="ORF">L0M99_07680</name>
</gene>
<dbReference type="EMBL" id="JAKNHJ010000015">
    <property type="protein sequence ID" value="MCG4618368.1"/>
    <property type="molecule type" value="Genomic_DNA"/>
</dbReference>
<reference evidence="1" key="1">
    <citation type="submission" date="2022-01" db="EMBL/GenBank/DDBJ databases">
        <title>Collection of gut derived symbiotic bacterial strains cultured from healthy donors.</title>
        <authorList>
            <person name="Lin H."/>
            <person name="Kohout C."/>
            <person name="Waligurski E."/>
            <person name="Pamer E.G."/>
        </authorList>
    </citation>
    <scope>NUCLEOTIDE SEQUENCE</scope>
    <source>
        <strain evidence="1">DFI.7.46</strain>
    </source>
</reference>
<dbReference type="RefSeq" id="WP_024058992.1">
    <property type="nucleotide sequence ID" value="NZ_JAGZVZ010000012.1"/>
</dbReference>
<name>A0AAJ1F8J0_9ACTO</name>
<comment type="caution">
    <text evidence="1">The sequence shown here is derived from an EMBL/GenBank/DDBJ whole genome shotgun (WGS) entry which is preliminary data.</text>
</comment>
<dbReference type="AlphaFoldDB" id="A0AAJ1F8J0"/>
<dbReference type="CDD" id="cd10447">
    <property type="entry name" value="GIY-YIG_unchar_2"/>
    <property type="match status" value="1"/>
</dbReference>